<keyword evidence="3" id="KW-1185">Reference proteome</keyword>
<protein>
    <recommendedName>
        <fullName evidence="4">SH3 domain-containing protein</fullName>
    </recommendedName>
</protein>
<gene>
    <name evidence="2" type="ORF">SAMN02745149_01932</name>
</gene>
<dbReference type="Gene3D" id="2.30.30.40">
    <property type="entry name" value="SH3 Domains"/>
    <property type="match status" value="1"/>
</dbReference>
<dbReference type="Proteomes" id="UP000190423">
    <property type="component" value="Unassembled WGS sequence"/>
</dbReference>
<keyword evidence="1" id="KW-0732">Signal</keyword>
<evidence type="ECO:0000313" key="3">
    <source>
        <dbReference type="Proteomes" id="UP000190423"/>
    </source>
</evidence>
<proteinExistence type="predicted"/>
<accession>A0A1T4MCS8</accession>
<dbReference type="AlphaFoldDB" id="A0A1T4MCS8"/>
<name>A0A1T4MCS8_TREPO</name>
<reference evidence="2 3" key="1">
    <citation type="submission" date="2017-02" db="EMBL/GenBank/DDBJ databases">
        <authorList>
            <person name="Peterson S.W."/>
        </authorList>
    </citation>
    <scope>NUCLEOTIDE SEQUENCE [LARGE SCALE GENOMIC DNA]</scope>
    <source>
        <strain evidence="2 3">ATCC BAA-908</strain>
    </source>
</reference>
<evidence type="ECO:0000256" key="1">
    <source>
        <dbReference type="SAM" id="SignalP"/>
    </source>
</evidence>
<dbReference type="STRING" id="261392.SAMN02745149_01932"/>
<dbReference type="EMBL" id="FUWG01000015">
    <property type="protein sequence ID" value="SJZ64676.1"/>
    <property type="molecule type" value="Genomic_DNA"/>
</dbReference>
<sequence length="257" mass="29905">MKKSILLIVLLFISQFVFSNPNYKNGNGTIISSTEENSIRTIIRKCEINDIKIGNLLKKENNTIYKDYSFDNPIGTLQYNDVIKVINVCTIEFLNKPKDKWNNPAGELWYKIEFKDEIGCICKSKNSLGESTNPYHENRYEVLEEIQTSKKWTVRKLNQTISVWERLNVRDKPGLDGIKVFLLHNFEDGTRSPQENYKIIAITEETETIDGLTDHWLKIEYASNKYGWIFGGYASVERGGPKYYIPEAMIIFDLSWY</sequence>
<organism evidence="2 3">
    <name type="scientific">Treponema porcinum</name>
    <dbReference type="NCBI Taxonomy" id="261392"/>
    <lineage>
        <taxon>Bacteria</taxon>
        <taxon>Pseudomonadati</taxon>
        <taxon>Spirochaetota</taxon>
        <taxon>Spirochaetia</taxon>
        <taxon>Spirochaetales</taxon>
        <taxon>Treponemataceae</taxon>
        <taxon>Treponema</taxon>
    </lineage>
</organism>
<evidence type="ECO:0008006" key="4">
    <source>
        <dbReference type="Google" id="ProtNLM"/>
    </source>
</evidence>
<feature type="chain" id="PRO_5012775235" description="SH3 domain-containing protein" evidence="1">
    <location>
        <begin position="20"/>
        <end position="257"/>
    </location>
</feature>
<evidence type="ECO:0000313" key="2">
    <source>
        <dbReference type="EMBL" id="SJZ64676.1"/>
    </source>
</evidence>
<feature type="signal peptide" evidence="1">
    <location>
        <begin position="1"/>
        <end position="19"/>
    </location>
</feature>